<evidence type="ECO:0000256" key="5">
    <source>
        <dbReference type="ARBA" id="ARBA00022475"/>
    </source>
</evidence>
<sequence length="379" mass="43237">MKIKRYVVTNLREAMPLIRQELGQDAVILDTKKVKVGGIFGLFQKQRLEVLAALDEEKLAKEETEFATLLHSEKKRREETPERVEELAPKVDKQPEADTHVLGELKSMKEIMMQMMENERLPKQLKPVQAFLETQEFSQAIRSGVMAELLIKSKSYPVYTKEDAFTWMRQEFAKRIKNYPSIRSEPKKIRCFVGPTGVGKTTTIAKIAGHLLLKERQSVGLITSDTYRIAAVEQLRTYADILGIPMEVVQSPADLEQSLERLSACDVILMDTAGRNYQQYSYITQLETLLSGQELSITLMLSLTHRYSDMKLIADNFQSLGVSEVMMTKMDETTVRGPIFNFMEDYNLPITVLTTGQNVPDDLVRTTPEFLLDLLMEGR</sequence>
<evidence type="ECO:0000256" key="3">
    <source>
        <dbReference type="ARBA" id="ARBA00014919"/>
    </source>
</evidence>
<evidence type="ECO:0000256" key="7">
    <source>
        <dbReference type="ARBA" id="ARBA00022795"/>
    </source>
</evidence>
<dbReference type="GO" id="GO:0044781">
    <property type="term" value="P:bacterial-type flagellum organization"/>
    <property type="evidence" value="ECO:0007669"/>
    <property type="project" value="UniProtKB-UniRule"/>
</dbReference>
<evidence type="ECO:0000259" key="15">
    <source>
        <dbReference type="SMART" id="SM00962"/>
    </source>
</evidence>
<evidence type="ECO:0000256" key="11">
    <source>
        <dbReference type="ARBA" id="ARBA00023225"/>
    </source>
</evidence>
<dbReference type="Gene3D" id="1.20.120.1380">
    <property type="entry name" value="Flagellar FlhF biosynthesis protein, N domain"/>
    <property type="match status" value="1"/>
</dbReference>
<keyword evidence="16" id="KW-0966">Cell projection</keyword>
<dbReference type="SMART" id="SM00962">
    <property type="entry name" value="SRP54"/>
    <property type="match status" value="1"/>
</dbReference>
<evidence type="ECO:0000256" key="1">
    <source>
        <dbReference type="ARBA" id="ARBA00004413"/>
    </source>
</evidence>
<comment type="subcellular location">
    <subcellularLocation>
        <location evidence="1">Cell membrane</location>
        <topology evidence="1">Peripheral membrane protein</topology>
        <orientation evidence="1">Cytoplasmic side</orientation>
    </subcellularLocation>
</comment>
<keyword evidence="6" id="KW-0547">Nucleotide-binding</keyword>
<evidence type="ECO:0000259" key="14">
    <source>
        <dbReference type="SMART" id="SM00382"/>
    </source>
</evidence>
<dbReference type="PANTHER" id="PTHR43134">
    <property type="entry name" value="SIGNAL RECOGNITION PARTICLE RECEPTOR SUBUNIT ALPHA"/>
    <property type="match status" value="1"/>
</dbReference>
<evidence type="ECO:0000256" key="6">
    <source>
        <dbReference type="ARBA" id="ARBA00022741"/>
    </source>
</evidence>
<evidence type="ECO:0000313" key="17">
    <source>
        <dbReference type="Proteomes" id="UP000447833"/>
    </source>
</evidence>
<dbReference type="GO" id="GO:0003924">
    <property type="term" value="F:GTPase activity"/>
    <property type="evidence" value="ECO:0007669"/>
    <property type="project" value="UniProtKB-UniRule"/>
</dbReference>
<dbReference type="GO" id="GO:0005886">
    <property type="term" value="C:plasma membrane"/>
    <property type="evidence" value="ECO:0007669"/>
    <property type="project" value="UniProtKB-SubCell"/>
</dbReference>
<dbReference type="AlphaFoldDB" id="A0A845ERI5"/>
<keyword evidence="7" id="KW-1005">Bacterial flagellum biogenesis</keyword>
<keyword evidence="11" id="KW-1006">Bacterial flagellum protein export</keyword>
<keyword evidence="16" id="KW-0282">Flagellum</keyword>
<evidence type="ECO:0000256" key="8">
    <source>
        <dbReference type="ARBA" id="ARBA00022927"/>
    </source>
</evidence>
<accession>A0A845ERI5</accession>
<dbReference type="InterPro" id="IPR020006">
    <property type="entry name" value="FlhF"/>
</dbReference>
<dbReference type="GO" id="GO:0005525">
    <property type="term" value="F:GTP binding"/>
    <property type="evidence" value="ECO:0007669"/>
    <property type="project" value="UniProtKB-UniRule"/>
</dbReference>
<dbReference type="GO" id="GO:0005047">
    <property type="term" value="F:signal recognition particle binding"/>
    <property type="evidence" value="ECO:0007669"/>
    <property type="project" value="TreeGrafter"/>
</dbReference>
<dbReference type="Pfam" id="PF00448">
    <property type="entry name" value="SRP54"/>
    <property type="match status" value="1"/>
</dbReference>
<dbReference type="SUPFAM" id="SSF52540">
    <property type="entry name" value="P-loop containing nucleoside triphosphate hydrolases"/>
    <property type="match status" value="1"/>
</dbReference>
<proteinExistence type="inferred from homology"/>
<keyword evidence="8" id="KW-0653">Protein transport</keyword>
<dbReference type="EMBL" id="WMEY01000001">
    <property type="protein sequence ID" value="MYL62432.1"/>
    <property type="molecule type" value="Genomic_DNA"/>
</dbReference>
<comment type="similarity">
    <text evidence="2">Belongs to the GTP-binding SRP family.</text>
</comment>
<evidence type="ECO:0000256" key="13">
    <source>
        <dbReference type="NCBIfam" id="TIGR03499"/>
    </source>
</evidence>
<comment type="function">
    <text evidence="12">Necessary for flagellar biosynthesis. May be involved in translocation of the flagellum.</text>
</comment>
<dbReference type="GO" id="GO:0006614">
    <property type="term" value="P:SRP-dependent cotranslational protein targeting to membrane"/>
    <property type="evidence" value="ECO:0007669"/>
    <property type="project" value="UniProtKB-UniRule"/>
</dbReference>
<evidence type="ECO:0000256" key="12">
    <source>
        <dbReference type="ARBA" id="ARBA00025337"/>
    </source>
</evidence>
<dbReference type="RefSeq" id="WP_160918255.1">
    <property type="nucleotide sequence ID" value="NZ_WMEY01000001.1"/>
</dbReference>
<dbReference type="FunFam" id="3.40.50.300:FF:000695">
    <property type="entry name" value="Flagellar biosynthesis regulator FlhF"/>
    <property type="match status" value="1"/>
</dbReference>
<keyword evidence="9" id="KW-0342">GTP-binding</keyword>
<dbReference type="Proteomes" id="UP000447833">
    <property type="component" value="Unassembled WGS sequence"/>
</dbReference>
<dbReference type="SMART" id="SM00382">
    <property type="entry name" value="AAA"/>
    <property type="match status" value="1"/>
</dbReference>
<dbReference type="GO" id="GO:0015031">
    <property type="term" value="P:protein transport"/>
    <property type="evidence" value="ECO:0007669"/>
    <property type="project" value="UniProtKB-KW"/>
</dbReference>
<dbReference type="Gene3D" id="3.40.50.300">
    <property type="entry name" value="P-loop containing nucleotide triphosphate hydrolases"/>
    <property type="match status" value="1"/>
</dbReference>
<organism evidence="16 17">
    <name type="scientific">Guptibacillus hwajinpoensis</name>
    <dbReference type="NCBI Taxonomy" id="208199"/>
    <lineage>
        <taxon>Bacteria</taxon>
        <taxon>Bacillati</taxon>
        <taxon>Bacillota</taxon>
        <taxon>Bacilli</taxon>
        <taxon>Bacillales</taxon>
        <taxon>Guptibacillaceae</taxon>
        <taxon>Guptibacillus</taxon>
    </lineage>
</organism>
<keyword evidence="5" id="KW-1003">Cell membrane</keyword>
<name>A0A845ERI5_9BACL</name>
<evidence type="ECO:0000256" key="2">
    <source>
        <dbReference type="ARBA" id="ARBA00008531"/>
    </source>
</evidence>
<feature type="domain" description="SRP54-type proteins GTP-binding" evidence="15">
    <location>
        <begin position="187"/>
        <end position="377"/>
    </location>
</feature>
<comment type="caution">
    <text evidence="16">The sequence shown here is derived from an EMBL/GenBank/DDBJ whole genome shotgun (WGS) entry which is preliminary data.</text>
</comment>
<evidence type="ECO:0000313" key="16">
    <source>
        <dbReference type="EMBL" id="MYL62432.1"/>
    </source>
</evidence>
<dbReference type="InterPro" id="IPR047040">
    <property type="entry name" value="FlhF__GTPase_dom"/>
</dbReference>
<keyword evidence="16" id="KW-0969">Cilium</keyword>
<feature type="domain" description="AAA+ ATPase" evidence="14">
    <location>
        <begin position="186"/>
        <end position="375"/>
    </location>
</feature>
<reference evidence="16 17" key="1">
    <citation type="submission" date="2019-11" db="EMBL/GenBank/DDBJ databases">
        <title>Genome sequences of 17 halophilic strains isolated from different environments.</title>
        <authorList>
            <person name="Furrow R.E."/>
        </authorList>
    </citation>
    <scope>NUCLEOTIDE SEQUENCE [LARGE SCALE GENOMIC DNA]</scope>
    <source>
        <strain evidence="16 17">22506_14_FS</strain>
    </source>
</reference>
<keyword evidence="10" id="KW-0472">Membrane</keyword>
<gene>
    <name evidence="16" type="primary">flhF</name>
    <name evidence="16" type="ORF">GLW07_03575</name>
</gene>
<keyword evidence="4" id="KW-0813">Transport</keyword>
<evidence type="ECO:0000256" key="10">
    <source>
        <dbReference type="ARBA" id="ARBA00023136"/>
    </source>
</evidence>
<dbReference type="CDD" id="cd17873">
    <property type="entry name" value="FlhF"/>
    <property type="match status" value="1"/>
</dbReference>
<evidence type="ECO:0000256" key="4">
    <source>
        <dbReference type="ARBA" id="ARBA00022448"/>
    </source>
</evidence>
<dbReference type="InterPro" id="IPR027417">
    <property type="entry name" value="P-loop_NTPase"/>
</dbReference>
<dbReference type="PANTHER" id="PTHR43134:SF3">
    <property type="entry name" value="FLAGELLAR BIOSYNTHESIS PROTEIN FLHF"/>
    <property type="match status" value="1"/>
</dbReference>
<protein>
    <recommendedName>
        <fullName evidence="3 13">Flagellar biosynthesis protein FlhF</fullName>
    </recommendedName>
</protein>
<dbReference type="InterPro" id="IPR003593">
    <property type="entry name" value="AAA+_ATPase"/>
</dbReference>
<evidence type="ECO:0000256" key="9">
    <source>
        <dbReference type="ARBA" id="ARBA00023134"/>
    </source>
</evidence>
<dbReference type="InterPro" id="IPR000897">
    <property type="entry name" value="SRP54_GTPase_dom"/>
</dbReference>
<dbReference type="NCBIfam" id="TIGR03499">
    <property type="entry name" value="FlhF"/>
    <property type="match status" value="1"/>
</dbReference>